<dbReference type="GO" id="GO:0009380">
    <property type="term" value="C:excinuclease repair complex"/>
    <property type="evidence" value="ECO:0007669"/>
    <property type="project" value="TreeGrafter"/>
</dbReference>
<dbReference type="GO" id="GO:0009432">
    <property type="term" value="P:SOS response"/>
    <property type="evidence" value="ECO:0007669"/>
    <property type="project" value="UniProtKB-KW"/>
</dbReference>
<dbReference type="Proteomes" id="UP000467488">
    <property type="component" value="Chromosome"/>
</dbReference>
<organism evidence="4 5">
    <name type="scientific">Escherichia coli</name>
    <dbReference type="NCBI Taxonomy" id="562"/>
    <lineage>
        <taxon>Bacteria</taxon>
        <taxon>Pseudomonadati</taxon>
        <taxon>Pseudomonadota</taxon>
        <taxon>Gammaproteobacteria</taxon>
        <taxon>Enterobacterales</taxon>
        <taxon>Enterobacteriaceae</taxon>
        <taxon>Escherichia</taxon>
    </lineage>
</organism>
<dbReference type="FunFam" id="3.30.420.340:FF:000001">
    <property type="entry name" value="UvrABC system protein C"/>
    <property type="match status" value="1"/>
</dbReference>
<accession>A0A8S0FSS5</accession>
<dbReference type="InterPro" id="IPR038476">
    <property type="entry name" value="UvrC_RNase_H_dom_sf"/>
</dbReference>
<evidence type="ECO:0000256" key="1">
    <source>
        <dbReference type="ARBA" id="ARBA00023236"/>
    </source>
</evidence>
<protein>
    <recommendedName>
        <fullName evidence="3">UvrC family homology region profile domain-containing protein</fullName>
    </recommendedName>
</protein>
<dbReference type="EMBL" id="AP022360">
    <property type="protein sequence ID" value="BBU83128.1"/>
    <property type="molecule type" value="Genomic_DNA"/>
</dbReference>
<dbReference type="GO" id="GO:0009381">
    <property type="term" value="F:excinuclease ABC activity"/>
    <property type="evidence" value="ECO:0007669"/>
    <property type="project" value="InterPro"/>
</dbReference>
<feature type="domain" description="UvrC family homology region profile" evidence="3">
    <location>
        <begin position="1"/>
        <end position="94"/>
    </location>
</feature>
<keyword evidence="1" id="KW-0742">SOS response</keyword>
<feature type="region of interest" description="Disordered" evidence="2">
    <location>
        <begin position="156"/>
        <end position="176"/>
    </location>
</feature>
<dbReference type="PANTHER" id="PTHR30562:SF1">
    <property type="entry name" value="UVRABC SYSTEM PROTEIN C"/>
    <property type="match status" value="1"/>
</dbReference>
<evidence type="ECO:0000313" key="5">
    <source>
        <dbReference type="Proteomes" id="UP000467488"/>
    </source>
</evidence>
<dbReference type="AlphaFoldDB" id="A0A8S0FSS5"/>
<dbReference type="PROSITE" id="PS50165">
    <property type="entry name" value="UVRC"/>
    <property type="match status" value="1"/>
</dbReference>
<dbReference type="Gene3D" id="3.30.420.340">
    <property type="entry name" value="UvrC, RNAse H endonuclease domain"/>
    <property type="match status" value="1"/>
</dbReference>
<sequence length="176" mass="19508">MLKLPEVKRMECFDISHTMGEQTVASCVVFDANGPLRAEYRRYNITGITPGDDYAAMNQVLRRRYGKAIDDSKIPDVILIDGGKGQLAQAKNVFAELDVSWDKNHPLLLGVAKGADRKAGLETLFFEPEGEGFSLPPDSPALHVIQHIRDESHDHAIGGHRQKTGEGQKYQFPGNH</sequence>
<dbReference type="Pfam" id="PF08459">
    <property type="entry name" value="UvrC_RNaseH_dom"/>
    <property type="match status" value="1"/>
</dbReference>
<dbReference type="InterPro" id="IPR050066">
    <property type="entry name" value="UvrABC_protein_C"/>
</dbReference>
<evidence type="ECO:0000256" key="2">
    <source>
        <dbReference type="SAM" id="MobiDB-lite"/>
    </source>
</evidence>
<proteinExistence type="predicted"/>
<evidence type="ECO:0000259" key="3">
    <source>
        <dbReference type="PROSITE" id="PS50165"/>
    </source>
</evidence>
<evidence type="ECO:0000313" key="4">
    <source>
        <dbReference type="EMBL" id="BBU83128.1"/>
    </source>
</evidence>
<keyword evidence="1" id="KW-0227">DNA damage</keyword>
<reference evidence="4 5" key="1">
    <citation type="submission" date="2020-01" db="EMBL/GenBank/DDBJ databases">
        <title>Dynamics of blaIMP-6 dissemination in carbapenem resistant Enterobacteriacea isolated from regional surveillance in Osaka, Japan.</title>
        <authorList>
            <person name="Abe R."/>
            <person name="Akeda Y."/>
            <person name="Sugawara Y."/>
            <person name="Yamamoto N."/>
            <person name="Tomono K."/>
            <person name="Takeuchi D."/>
            <person name="Kawahara R."/>
            <person name="Hamada S."/>
        </authorList>
    </citation>
    <scope>NUCLEOTIDE SEQUENCE [LARGE SCALE GENOMIC DNA]</scope>
    <source>
        <strain evidence="4 5">E300</strain>
    </source>
</reference>
<dbReference type="InterPro" id="IPR001162">
    <property type="entry name" value="UvrC_RNase_H_dom"/>
</dbReference>
<gene>
    <name evidence="4" type="ORF">EIMP300_45280</name>
</gene>
<name>A0A8S0FSS5_ECOLX</name>
<dbReference type="PANTHER" id="PTHR30562">
    <property type="entry name" value="UVRC/OXIDOREDUCTASE"/>
    <property type="match status" value="1"/>
</dbReference>